<evidence type="ECO:0000256" key="2">
    <source>
        <dbReference type="ARBA" id="ARBA00022649"/>
    </source>
</evidence>
<evidence type="ECO:0000313" key="3">
    <source>
        <dbReference type="EMBL" id="OOG22756.1"/>
    </source>
</evidence>
<comment type="caution">
    <text evidence="3">The sequence shown here is derived from an EMBL/GenBank/DDBJ whole genome shotgun (WGS) entry which is preliminary data.</text>
</comment>
<dbReference type="OrthoDB" id="5570653at2"/>
<dbReference type="InterPro" id="IPR007712">
    <property type="entry name" value="RelE/ParE_toxin"/>
</dbReference>
<comment type="similarity">
    <text evidence="1">Belongs to the RelE toxin family.</text>
</comment>
<gene>
    <name evidence="3" type="ORF">B1C78_14085</name>
</gene>
<accession>A0A1V3ND94</accession>
<dbReference type="Gene3D" id="3.30.2310.20">
    <property type="entry name" value="RelE-like"/>
    <property type="match status" value="1"/>
</dbReference>
<dbReference type="PANTHER" id="PTHR35601">
    <property type="entry name" value="TOXIN RELE"/>
    <property type="match status" value="1"/>
</dbReference>
<keyword evidence="4" id="KW-1185">Reference proteome</keyword>
<dbReference type="RefSeq" id="WP_077279799.1">
    <property type="nucleotide sequence ID" value="NZ_MVBK01000092.1"/>
</dbReference>
<dbReference type="EMBL" id="MVBK01000092">
    <property type="protein sequence ID" value="OOG22756.1"/>
    <property type="molecule type" value="Genomic_DNA"/>
</dbReference>
<dbReference type="Proteomes" id="UP000189462">
    <property type="component" value="Unassembled WGS sequence"/>
</dbReference>
<protein>
    <submittedName>
        <fullName evidence="3">Addiction module toxin RelE</fullName>
    </submittedName>
</protein>
<dbReference type="STRING" id="108003.B1C78_14085"/>
<keyword evidence="2" id="KW-1277">Toxin-antitoxin system</keyword>
<dbReference type="PANTHER" id="PTHR35601:SF1">
    <property type="entry name" value="TOXIN RELE"/>
    <property type="match status" value="1"/>
</dbReference>
<sequence length="85" mass="10001">MYRIEYKRPARKALQRMPSDAAARFLRAFEALAEDPERRDLDITPMQGRPGFRLRIGQWRALYTLEHERLVILVVQVGARGDVYK</sequence>
<organism evidence="3 4">
    <name type="scientific">Thioalkalivibrio denitrificans</name>
    <dbReference type="NCBI Taxonomy" id="108003"/>
    <lineage>
        <taxon>Bacteria</taxon>
        <taxon>Pseudomonadati</taxon>
        <taxon>Pseudomonadota</taxon>
        <taxon>Gammaproteobacteria</taxon>
        <taxon>Chromatiales</taxon>
        <taxon>Ectothiorhodospiraceae</taxon>
        <taxon>Thioalkalivibrio</taxon>
    </lineage>
</organism>
<dbReference type="AlphaFoldDB" id="A0A1V3ND94"/>
<dbReference type="SUPFAM" id="SSF143011">
    <property type="entry name" value="RelE-like"/>
    <property type="match status" value="1"/>
</dbReference>
<dbReference type="InterPro" id="IPR035093">
    <property type="entry name" value="RelE/ParE_toxin_dom_sf"/>
</dbReference>
<evidence type="ECO:0000313" key="4">
    <source>
        <dbReference type="Proteomes" id="UP000189462"/>
    </source>
</evidence>
<reference evidence="3 4" key="1">
    <citation type="submission" date="2017-02" db="EMBL/GenBank/DDBJ databases">
        <title>Genomic diversity within the haloalkaliphilic genus Thioalkalivibrio.</title>
        <authorList>
            <person name="Ahn A.-C."/>
            <person name="Meier-Kolthoff J."/>
            <person name="Overmars L."/>
            <person name="Richter M."/>
            <person name="Woyke T."/>
            <person name="Sorokin D.Y."/>
            <person name="Muyzer G."/>
        </authorList>
    </citation>
    <scope>NUCLEOTIDE SEQUENCE [LARGE SCALE GENOMIC DNA]</scope>
    <source>
        <strain evidence="3 4">ALJD</strain>
    </source>
</reference>
<dbReference type="Pfam" id="PF05016">
    <property type="entry name" value="ParE_toxin"/>
    <property type="match status" value="1"/>
</dbReference>
<name>A0A1V3ND94_9GAMM</name>
<proteinExistence type="inferred from homology"/>
<evidence type="ECO:0000256" key="1">
    <source>
        <dbReference type="ARBA" id="ARBA00006226"/>
    </source>
</evidence>